<dbReference type="InterPro" id="IPR050114">
    <property type="entry name" value="UPF0173_UPF0282_UlaG_hydrolase"/>
</dbReference>
<dbReference type="PANTHER" id="PTHR43546:SF3">
    <property type="entry name" value="UPF0173 METAL-DEPENDENT HYDROLASE MJ1163"/>
    <property type="match status" value="1"/>
</dbReference>
<evidence type="ECO:0008006" key="2">
    <source>
        <dbReference type="Google" id="ProtNLM"/>
    </source>
</evidence>
<evidence type="ECO:0000313" key="1">
    <source>
        <dbReference type="EMBL" id="SUZ59427.1"/>
    </source>
</evidence>
<organism evidence="1">
    <name type="scientific">marine metagenome</name>
    <dbReference type="NCBI Taxonomy" id="408172"/>
    <lineage>
        <taxon>unclassified sequences</taxon>
        <taxon>metagenomes</taxon>
        <taxon>ecological metagenomes</taxon>
    </lineage>
</organism>
<gene>
    <name evidence="1" type="ORF">METZ01_LOCUS12281</name>
</gene>
<sequence>MLKVVRNPTSGTVFLAGGAVLALIGSIGSCVGGGADVEITPFIGSGVQIESGGTVIHVDPRGDYTNAKPADLILITDTPVDHLDPDLIQQLRKPGAPVVLPSTPDDARDAGSRERLLRVPDGLVMNNGDALTLAGVPVEAVAMYDIIPGNPFHAKGEGNGYVITLGGKRIYLSGVTECTPEMRSLEDIDIAFVPMNLPNGRMVPLVAAECVKMIRPAVVYPYHYRELPIDEFVEALSGEPDIEVRVYDWYPS</sequence>
<dbReference type="Gene3D" id="3.60.15.10">
    <property type="entry name" value="Ribonuclease Z/Hydroxyacylglutathione hydrolase-like"/>
    <property type="match status" value="1"/>
</dbReference>
<dbReference type="EMBL" id="UINC01000677">
    <property type="protein sequence ID" value="SUZ59427.1"/>
    <property type="molecule type" value="Genomic_DNA"/>
</dbReference>
<dbReference type="InterPro" id="IPR036866">
    <property type="entry name" value="RibonucZ/Hydroxyglut_hydro"/>
</dbReference>
<name>A0A381NYH4_9ZZZZ</name>
<dbReference type="SUPFAM" id="SSF56281">
    <property type="entry name" value="Metallo-hydrolase/oxidoreductase"/>
    <property type="match status" value="1"/>
</dbReference>
<dbReference type="PROSITE" id="PS51257">
    <property type="entry name" value="PROKAR_LIPOPROTEIN"/>
    <property type="match status" value="1"/>
</dbReference>
<accession>A0A381NYH4</accession>
<dbReference type="AlphaFoldDB" id="A0A381NYH4"/>
<proteinExistence type="predicted"/>
<dbReference type="PANTHER" id="PTHR43546">
    <property type="entry name" value="UPF0173 METAL-DEPENDENT HYDROLASE MJ1163-RELATED"/>
    <property type="match status" value="1"/>
</dbReference>
<protein>
    <recommendedName>
        <fullName evidence="2">Metallo-beta-lactamase domain-containing protein</fullName>
    </recommendedName>
</protein>
<dbReference type="Pfam" id="PF13483">
    <property type="entry name" value="Lactamase_B_3"/>
    <property type="match status" value="1"/>
</dbReference>
<reference evidence="1" key="1">
    <citation type="submission" date="2018-05" db="EMBL/GenBank/DDBJ databases">
        <authorList>
            <person name="Lanie J.A."/>
            <person name="Ng W.-L."/>
            <person name="Kazmierczak K.M."/>
            <person name="Andrzejewski T.M."/>
            <person name="Davidsen T.M."/>
            <person name="Wayne K.J."/>
            <person name="Tettelin H."/>
            <person name="Glass J.I."/>
            <person name="Rusch D."/>
            <person name="Podicherti R."/>
            <person name="Tsui H.-C.T."/>
            <person name="Winkler M.E."/>
        </authorList>
    </citation>
    <scope>NUCLEOTIDE SEQUENCE</scope>
</reference>